<evidence type="ECO:0000313" key="2">
    <source>
        <dbReference type="Proteomes" id="UP000294933"/>
    </source>
</evidence>
<gene>
    <name evidence="1" type="ORF">BD410DRAFT_637193</name>
</gene>
<dbReference type="Proteomes" id="UP000294933">
    <property type="component" value="Unassembled WGS sequence"/>
</dbReference>
<proteinExistence type="predicted"/>
<protein>
    <submittedName>
        <fullName evidence="1">Uncharacterized protein</fullName>
    </submittedName>
</protein>
<dbReference type="AlphaFoldDB" id="A0A4Y7QD85"/>
<organism evidence="1 2">
    <name type="scientific">Rickenella mellea</name>
    <dbReference type="NCBI Taxonomy" id="50990"/>
    <lineage>
        <taxon>Eukaryota</taxon>
        <taxon>Fungi</taxon>
        <taxon>Dikarya</taxon>
        <taxon>Basidiomycota</taxon>
        <taxon>Agaricomycotina</taxon>
        <taxon>Agaricomycetes</taxon>
        <taxon>Hymenochaetales</taxon>
        <taxon>Rickenellaceae</taxon>
        <taxon>Rickenella</taxon>
    </lineage>
</organism>
<keyword evidence="2" id="KW-1185">Reference proteome</keyword>
<evidence type="ECO:0000313" key="1">
    <source>
        <dbReference type="EMBL" id="TDL25365.1"/>
    </source>
</evidence>
<accession>A0A4Y7QD85</accession>
<sequence>MYLSSERLCSHSHKNYFFDAFCLLRGSMKRAISDANHRKHPPALPERPFKLHLSHACCAHQLSDDPRKSTEENKSLISVMLPSFLVCFRATHSADRSEQA</sequence>
<name>A0A4Y7QD85_9AGAM</name>
<dbReference type="VEuPathDB" id="FungiDB:BD410DRAFT_637193"/>
<dbReference type="EMBL" id="ML170164">
    <property type="protein sequence ID" value="TDL25365.1"/>
    <property type="molecule type" value="Genomic_DNA"/>
</dbReference>
<reference evidence="1 2" key="1">
    <citation type="submission" date="2018-06" db="EMBL/GenBank/DDBJ databases">
        <title>A transcriptomic atlas of mushroom development highlights an independent origin of complex multicellularity.</title>
        <authorList>
            <consortium name="DOE Joint Genome Institute"/>
            <person name="Krizsan K."/>
            <person name="Almasi E."/>
            <person name="Merenyi Z."/>
            <person name="Sahu N."/>
            <person name="Viragh M."/>
            <person name="Koszo T."/>
            <person name="Mondo S."/>
            <person name="Kiss B."/>
            <person name="Balint B."/>
            <person name="Kues U."/>
            <person name="Barry K."/>
            <person name="Hegedus J.C."/>
            <person name="Henrissat B."/>
            <person name="Johnson J."/>
            <person name="Lipzen A."/>
            <person name="Ohm R."/>
            <person name="Nagy I."/>
            <person name="Pangilinan J."/>
            <person name="Yan J."/>
            <person name="Xiong Y."/>
            <person name="Grigoriev I.V."/>
            <person name="Hibbett D.S."/>
            <person name="Nagy L.G."/>
        </authorList>
    </citation>
    <scope>NUCLEOTIDE SEQUENCE [LARGE SCALE GENOMIC DNA]</scope>
    <source>
        <strain evidence="1 2">SZMC22713</strain>
    </source>
</reference>